<dbReference type="RefSeq" id="WP_146368357.1">
    <property type="nucleotide sequence ID" value="NZ_CP042295.1"/>
</dbReference>
<dbReference type="InterPro" id="IPR013013">
    <property type="entry name" value="PTS_EIIC_1"/>
</dbReference>
<dbReference type="EMBL" id="CP042295">
    <property type="protein sequence ID" value="QDY86740.1"/>
    <property type="molecule type" value="Genomic_DNA"/>
</dbReference>
<evidence type="ECO:0000256" key="10">
    <source>
        <dbReference type="ARBA" id="ARBA00023136"/>
    </source>
</evidence>
<dbReference type="KEGG" id="mans:FRW55_00980"/>
<protein>
    <submittedName>
        <fullName evidence="17">PTS sugar transporter subunit IIABC</fullName>
    </submittedName>
</protein>
<evidence type="ECO:0000256" key="9">
    <source>
        <dbReference type="ARBA" id="ARBA00022989"/>
    </source>
</evidence>
<feature type="transmembrane region" description="Helical" evidence="13">
    <location>
        <begin position="253"/>
        <end position="271"/>
    </location>
</feature>
<organism evidence="17 18">
    <name type="scientific">Mycoplasma anserisalpingitidis</name>
    <dbReference type="NCBI Taxonomy" id="519450"/>
    <lineage>
        <taxon>Bacteria</taxon>
        <taxon>Bacillati</taxon>
        <taxon>Mycoplasmatota</taxon>
        <taxon>Mollicutes</taxon>
        <taxon>Mycoplasmataceae</taxon>
        <taxon>Mycoplasma</taxon>
    </lineage>
</organism>
<dbReference type="GO" id="GO:0009401">
    <property type="term" value="P:phosphoenolpyruvate-dependent sugar phosphotransferase system"/>
    <property type="evidence" value="ECO:0007669"/>
    <property type="project" value="UniProtKB-KW"/>
</dbReference>
<feature type="transmembrane region" description="Helical" evidence="13">
    <location>
        <begin position="450"/>
        <end position="468"/>
    </location>
</feature>
<feature type="transmembrane region" description="Helical" evidence="13">
    <location>
        <begin position="291"/>
        <end position="314"/>
    </location>
</feature>
<keyword evidence="6" id="KW-0598">Phosphotransferase system</keyword>
<evidence type="ECO:0000256" key="4">
    <source>
        <dbReference type="ARBA" id="ARBA00022597"/>
    </source>
</evidence>
<dbReference type="Pfam" id="PF02378">
    <property type="entry name" value="PTS_EIIC"/>
    <property type="match status" value="2"/>
</dbReference>
<dbReference type="PROSITE" id="PS51093">
    <property type="entry name" value="PTS_EIIA_TYPE_1"/>
    <property type="match status" value="1"/>
</dbReference>
<name>A0A5B8JWZ8_9MOLU</name>
<feature type="transmembrane region" description="Helical" evidence="13">
    <location>
        <begin position="107"/>
        <end position="126"/>
    </location>
</feature>
<feature type="active site" description="Phosphocysteine intermediate; for EIIB activity" evidence="11">
    <location>
        <position position="631"/>
    </location>
</feature>
<dbReference type="InterPro" id="IPR003352">
    <property type="entry name" value="PTS_EIIC"/>
</dbReference>
<feature type="transmembrane region" description="Helical" evidence="13">
    <location>
        <begin position="530"/>
        <end position="549"/>
    </location>
</feature>
<evidence type="ECO:0000313" key="17">
    <source>
        <dbReference type="EMBL" id="QDY86740.1"/>
    </source>
</evidence>
<dbReference type="Pfam" id="PF00358">
    <property type="entry name" value="PTS_EIIA_1"/>
    <property type="match status" value="1"/>
</dbReference>
<dbReference type="Pfam" id="PF00367">
    <property type="entry name" value="PTS_EIIB"/>
    <property type="match status" value="1"/>
</dbReference>
<comment type="subcellular location">
    <subcellularLocation>
        <location evidence="1">Cell membrane</location>
        <topology evidence="1">Multi-pass membrane protein</topology>
    </subcellularLocation>
</comment>
<dbReference type="Proteomes" id="UP000318927">
    <property type="component" value="Chromosome"/>
</dbReference>
<feature type="domain" description="PTS EIIC type-1" evidence="16">
    <location>
        <begin position="24"/>
        <end position="589"/>
    </location>
</feature>
<evidence type="ECO:0000256" key="5">
    <source>
        <dbReference type="ARBA" id="ARBA00022679"/>
    </source>
</evidence>
<keyword evidence="7 13" id="KW-0812">Transmembrane</keyword>
<feature type="domain" description="PTS EIIA type-1" evidence="14">
    <location>
        <begin position="735"/>
        <end position="843"/>
    </location>
</feature>
<dbReference type="InterPro" id="IPR001127">
    <property type="entry name" value="PTS_EIIA_1_perm"/>
</dbReference>
<dbReference type="PROSITE" id="PS51098">
    <property type="entry name" value="PTS_EIIB_TYPE_1"/>
    <property type="match status" value="1"/>
</dbReference>
<proteinExistence type="predicted"/>
<evidence type="ECO:0000259" key="14">
    <source>
        <dbReference type="PROSITE" id="PS51093"/>
    </source>
</evidence>
<sequence length="868" mass="94037">MQLTKVLKGKKEKPKKSLDNSGSGKARKILSKVSGAFMLPISVMAIAGLFLGVGSTIGTIGSDANIFALQAIVDLIKQFGDPVFSALPLLFAAAFVISFTDEAGVGVFAAVIGYLVFNAVQSVFIWETNIDQYMVIKGNGSELANKWVSFSPESNLLINGKEILYNSGVLTIDGTTVITNGGLVFDANNNKVTVEGLSILLDGDKITISSSVSNEIILIQKQFVGYKILFEGLGRNPEALANVVGTTIGTKSLQTSAFGGIAVGLLVQYLYNRFYTIQLPSVLSFFGGKRFVSIITIPASALLALLFLFIWPWIGVALNWFGNFLGKVPYGFESFIFGYLERALVPFGLHHAFYAPLWYTNAGGEINGPLQVFVSQEGLVAGESLRELIKVVQNEPNKYVGDSTAALSLVGFKYNTIDYVLNGKAFSIPLYDFISNELGMKIGRFLDGKFSFMIFGLPAAAFAMVMAAPKENRKVTLGTVIPAGVTALVTGVTEPIEFTFLFLAPYLFWGFHAFFCALSFMIANLLGVHVGMAFSGGLLDLLIYGIIPVAKGTHFWWTLVVGLFYVPIYFFGFLFFIKKFNIETPGRGSNTKLFTKADFINKKDAKNIDPVALAVVSAYGGIDNITAFNNCASRLRYDVVDASKVNQEALKAAGAAGVKVEGNNHVQAIFGPKAEQLNALIKSQREKIKDYLEKNNDVQPINVVEEKPATSSETEITEVFAPAIGEIKELSTLNDGVFSEKLSGDGFVVEFNAKENATIFAPFDGEVAMMFGTKHAYVVKSDDNVCALLHIGIDTVKLNGEGFESFVQVGDKVKAGDRLAKVNLNLIRSKNLKSDLVMVILPESSKTNVETKFGLKVSTSNTKVATVK</sequence>
<dbReference type="PANTHER" id="PTHR30009:SF20">
    <property type="entry name" value="PTS SYSTEM GLUCOSE-SPECIFIC EIICB COMPONENT-RELATED"/>
    <property type="match status" value="1"/>
</dbReference>
<evidence type="ECO:0000256" key="12">
    <source>
        <dbReference type="SAM" id="MobiDB-lite"/>
    </source>
</evidence>
<gene>
    <name evidence="17" type="ORF">FRW55_00980</name>
</gene>
<reference evidence="17 18" key="1">
    <citation type="journal article" date="2019" name="Microbiol. Resour. Announc.">
        <title>Complete Genome Sequences of Three Mycoplasma anserisalpingitis (Mycoplasma sp. 1220) Strains.</title>
        <authorList>
            <person name="Grozner D."/>
            <person name="Forro B."/>
            <person name="Kovacs A.B."/>
            <person name="Marton S."/>
            <person name="Banyai K."/>
            <person name="Kreizinger Z."/>
            <person name="Sulyok K.M."/>
            <person name="Gyuranecz M."/>
        </authorList>
    </citation>
    <scope>NUCLEOTIDE SEQUENCE [LARGE SCALE GENOMIC DNA]</scope>
    <source>
        <strain evidence="17 18">ATCC:BAA-2147</strain>
    </source>
</reference>
<feature type="domain" description="PTS EIIB type-1" evidence="15">
    <location>
        <begin position="609"/>
        <end position="691"/>
    </location>
</feature>
<evidence type="ECO:0000256" key="13">
    <source>
        <dbReference type="SAM" id="Phobius"/>
    </source>
</evidence>
<dbReference type="GO" id="GO:0005886">
    <property type="term" value="C:plasma membrane"/>
    <property type="evidence" value="ECO:0007669"/>
    <property type="project" value="UniProtKB-SubCell"/>
</dbReference>
<keyword evidence="9 13" id="KW-1133">Transmembrane helix</keyword>
<dbReference type="GO" id="GO:0016301">
    <property type="term" value="F:kinase activity"/>
    <property type="evidence" value="ECO:0007669"/>
    <property type="project" value="UniProtKB-KW"/>
</dbReference>
<keyword evidence="10 13" id="KW-0472">Membrane</keyword>
<dbReference type="NCBIfam" id="TIGR00826">
    <property type="entry name" value="EIIB_glc"/>
    <property type="match status" value="1"/>
</dbReference>
<dbReference type="InterPro" id="IPR018113">
    <property type="entry name" value="PTrfase_EIIB_Cys"/>
</dbReference>
<dbReference type="Gene3D" id="2.70.70.10">
    <property type="entry name" value="Glucose Permease (Domain IIA)"/>
    <property type="match status" value="1"/>
</dbReference>
<dbReference type="NCBIfam" id="TIGR00830">
    <property type="entry name" value="PTBA"/>
    <property type="match status" value="1"/>
</dbReference>
<evidence type="ECO:0000256" key="3">
    <source>
        <dbReference type="ARBA" id="ARBA00022475"/>
    </source>
</evidence>
<keyword evidence="5" id="KW-0808">Transferase</keyword>
<dbReference type="SUPFAM" id="SSF51261">
    <property type="entry name" value="Duplicated hybrid motif"/>
    <property type="match status" value="1"/>
</dbReference>
<feature type="transmembrane region" description="Helical" evidence="13">
    <location>
        <begin position="555"/>
        <end position="577"/>
    </location>
</feature>
<keyword evidence="8" id="KW-0418">Kinase</keyword>
<feature type="transmembrane region" description="Helical" evidence="13">
    <location>
        <begin position="475"/>
        <end position="492"/>
    </location>
</feature>
<keyword evidence="2" id="KW-0813">Transport</keyword>
<dbReference type="PANTHER" id="PTHR30009">
    <property type="entry name" value="CYTOCHROME C-TYPE SYNTHESIS PROTEIN AND PTS TRANSMEMBRANE COMPONENT"/>
    <property type="match status" value="1"/>
</dbReference>
<dbReference type="PROSITE" id="PS51103">
    <property type="entry name" value="PTS_EIIC_TYPE_1"/>
    <property type="match status" value="1"/>
</dbReference>
<dbReference type="InterPro" id="IPR001996">
    <property type="entry name" value="PTS_IIB_1"/>
</dbReference>
<evidence type="ECO:0000259" key="15">
    <source>
        <dbReference type="PROSITE" id="PS51098"/>
    </source>
</evidence>
<evidence type="ECO:0000259" key="16">
    <source>
        <dbReference type="PROSITE" id="PS51103"/>
    </source>
</evidence>
<dbReference type="AlphaFoldDB" id="A0A5B8JWZ8"/>
<evidence type="ECO:0000256" key="7">
    <source>
        <dbReference type="ARBA" id="ARBA00022692"/>
    </source>
</evidence>
<evidence type="ECO:0000313" key="18">
    <source>
        <dbReference type="Proteomes" id="UP000318927"/>
    </source>
</evidence>
<keyword evidence="4 17" id="KW-0762">Sugar transport</keyword>
<evidence type="ECO:0000256" key="2">
    <source>
        <dbReference type="ARBA" id="ARBA00022448"/>
    </source>
</evidence>
<dbReference type="OrthoDB" id="9764327at2"/>
<evidence type="ECO:0000256" key="1">
    <source>
        <dbReference type="ARBA" id="ARBA00004651"/>
    </source>
</evidence>
<feature type="transmembrane region" description="Helical" evidence="13">
    <location>
        <begin position="498"/>
        <end position="523"/>
    </location>
</feature>
<evidence type="ECO:0000256" key="6">
    <source>
        <dbReference type="ARBA" id="ARBA00022683"/>
    </source>
</evidence>
<feature type="transmembrane region" description="Helical" evidence="13">
    <location>
        <begin position="37"/>
        <end position="62"/>
    </location>
</feature>
<dbReference type="InterPro" id="IPR036878">
    <property type="entry name" value="Glu_permease_IIB"/>
</dbReference>
<dbReference type="CDD" id="cd00212">
    <property type="entry name" value="PTS_IIB_glc"/>
    <property type="match status" value="1"/>
</dbReference>
<evidence type="ECO:0000256" key="8">
    <source>
        <dbReference type="ARBA" id="ARBA00022777"/>
    </source>
</evidence>
<dbReference type="GO" id="GO:0090563">
    <property type="term" value="F:protein-phosphocysteine-sugar phosphotransferase activity"/>
    <property type="evidence" value="ECO:0007669"/>
    <property type="project" value="TreeGrafter"/>
</dbReference>
<dbReference type="InterPro" id="IPR011055">
    <property type="entry name" value="Dup_hybrid_motif"/>
</dbReference>
<keyword evidence="3" id="KW-1003">Cell membrane</keyword>
<dbReference type="GO" id="GO:0008982">
    <property type="term" value="F:protein-N(PI)-phosphohistidine-sugar phosphotransferase activity"/>
    <property type="evidence" value="ECO:0007669"/>
    <property type="project" value="InterPro"/>
</dbReference>
<keyword evidence="18" id="KW-1185">Reference proteome</keyword>
<accession>A0A5B8JWZ8</accession>
<dbReference type="Gene3D" id="3.30.1360.60">
    <property type="entry name" value="Glucose permease domain IIB"/>
    <property type="match status" value="1"/>
</dbReference>
<dbReference type="SUPFAM" id="SSF55604">
    <property type="entry name" value="Glucose permease domain IIB"/>
    <property type="match status" value="1"/>
</dbReference>
<feature type="region of interest" description="Disordered" evidence="12">
    <location>
        <begin position="1"/>
        <end position="24"/>
    </location>
</feature>
<evidence type="ECO:0000256" key="11">
    <source>
        <dbReference type="PROSITE-ProRule" id="PRU00421"/>
    </source>
</evidence>
<dbReference type="InterPro" id="IPR050429">
    <property type="entry name" value="PTS_Glucose_EIICBA"/>
</dbReference>